<comment type="caution">
    <text evidence="2">The sequence shown here is derived from an EMBL/GenBank/DDBJ whole genome shotgun (WGS) entry which is preliminary data.</text>
</comment>
<dbReference type="AlphaFoldDB" id="A0A175WC54"/>
<dbReference type="PANTHER" id="PTHR33112">
    <property type="entry name" value="DOMAIN PROTEIN, PUTATIVE-RELATED"/>
    <property type="match status" value="1"/>
</dbReference>
<evidence type="ECO:0000313" key="2">
    <source>
        <dbReference type="EMBL" id="KXX81079.1"/>
    </source>
</evidence>
<dbReference type="Pfam" id="PF06985">
    <property type="entry name" value="HET"/>
    <property type="match status" value="1"/>
</dbReference>
<proteinExistence type="predicted"/>
<dbReference type="EMBL" id="LCTW02000043">
    <property type="protein sequence ID" value="KXX81079.1"/>
    <property type="molecule type" value="Genomic_DNA"/>
</dbReference>
<keyword evidence="3" id="KW-1185">Reference proteome</keyword>
<reference evidence="2 3" key="1">
    <citation type="journal article" date="2016" name="Genome Announc.">
        <title>Genome Sequence of Madurella mycetomatis mm55, Isolated from a Human Mycetoma Case in Sudan.</title>
        <authorList>
            <person name="Smit S."/>
            <person name="Derks M.F."/>
            <person name="Bervoets S."/>
            <person name="Fahal A."/>
            <person name="van Leeuwen W."/>
            <person name="van Belkum A."/>
            <person name="van de Sande W.W."/>
        </authorList>
    </citation>
    <scope>NUCLEOTIDE SEQUENCE [LARGE SCALE GENOMIC DNA]</scope>
    <source>
        <strain evidence="3">mm55</strain>
    </source>
</reference>
<dbReference type="InterPro" id="IPR010730">
    <property type="entry name" value="HET"/>
</dbReference>
<evidence type="ECO:0000259" key="1">
    <source>
        <dbReference type="Pfam" id="PF06985"/>
    </source>
</evidence>
<feature type="domain" description="Heterokaryon incompatibility" evidence="1">
    <location>
        <begin position="172"/>
        <end position="315"/>
    </location>
</feature>
<dbReference type="OrthoDB" id="5125733at2759"/>
<feature type="non-terminal residue" evidence="2">
    <location>
        <position position="500"/>
    </location>
</feature>
<accession>A0A175WC54</accession>
<dbReference type="Proteomes" id="UP000078237">
    <property type="component" value="Unassembled WGS sequence"/>
</dbReference>
<dbReference type="PANTHER" id="PTHR33112:SF16">
    <property type="entry name" value="HETEROKARYON INCOMPATIBILITY DOMAIN-CONTAINING PROTEIN"/>
    <property type="match status" value="1"/>
</dbReference>
<evidence type="ECO:0000313" key="3">
    <source>
        <dbReference type="Proteomes" id="UP000078237"/>
    </source>
</evidence>
<sequence>MAGLRPHSCGHCDKLIFNAADLIFKWDKPVIRVKGVAVLEGALDGCELLKEHITSELLQEAAIFRRDGRDLLDLGVPVLDICFEPHGGNAVDITGVDINTPHSSSFWSVHAEANDPAAAFVSTRPVNRDLQQFTKLPFQPKRLIDTTQAHQGIIRLLSRTVQSSVLTGDMIYAALSYCWGQGKTQPGRTTTANVRYISFDLSTQPKTIQDAVEVTRKLGICRLWIDSLCIIQDDEDDKASQIGEMHKIYASSILTISAARAGDSDEGFLSRCWPASRAVRLRYQTPNQLAGSVVLSKYFGQNSEPIHKRAWTLQEHLLSVRLLIFSVHGLRWSCRTEKKHNGSQFVPDFARNIAEQLSKRGKIPSAQQLATGFRDWVTWHEIVAEFRRRALTFPGDRLPALAAIAAKYSEAVNGQYLAGLWEPTIHRDLLWAVYATDDEVSIRDQHAHFPTWSWASVSGTIDWGFMPHKRYPSTITLLQSDVVPANALAPFGQVSMGALH</sequence>
<protein>
    <submittedName>
        <fullName evidence="2">Heterokaryon incompatibility protein 6, OR allele</fullName>
    </submittedName>
</protein>
<dbReference type="STRING" id="100816.A0A175WC54"/>
<dbReference type="VEuPathDB" id="FungiDB:MMYC01_202802"/>
<gene>
    <name evidence="2" type="ORF">MMYC01_202802</name>
</gene>
<name>A0A175WC54_9PEZI</name>
<organism evidence="2 3">
    <name type="scientific">Madurella mycetomatis</name>
    <dbReference type="NCBI Taxonomy" id="100816"/>
    <lineage>
        <taxon>Eukaryota</taxon>
        <taxon>Fungi</taxon>
        <taxon>Dikarya</taxon>
        <taxon>Ascomycota</taxon>
        <taxon>Pezizomycotina</taxon>
        <taxon>Sordariomycetes</taxon>
        <taxon>Sordariomycetidae</taxon>
        <taxon>Sordariales</taxon>
        <taxon>Sordariales incertae sedis</taxon>
        <taxon>Madurella</taxon>
    </lineage>
</organism>